<gene>
    <name evidence="2" type="ORF">B296_00051615</name>
</gene>
<dbReference type="EMBL" id="AMZH03013602">
    <property type="protein sequence ID" value="RRT48989.1"/>
    <property type="molecule type" value="Genomic_DNA"/>
</dbReference>
<evidence type="ECO:0000313" key="2">
    <source>
        <dbReference type="EMBL" id="RRT48989.1"/>
    </source>
</evidence>
<feature type="region of interest" description="Disordered" evidence="1">
    <location>
        <begin position="29"/>
        <end position="49"/>
    </location>
</feature>
<dbReference type="Proteomes" id="UP000287651">
    <property type="component" value="Unassembled WGS sequence"/>
</dbReference>
<protein>
    <submittedName>
        <fullName evidence="2">Uncharacterized protein</fullName>
    </submittedName>
</protein>
<reference evidence="2 3" key="1">
    <citation type="journal article" date="2014" name="Agronomy (Basel)">
        <title>A Draft Genome Sequence for Ensete ventricosum, the Drought-Tolerant Tree Against Hunger.</title>
        <authorList>
            <person name="Harrison J."/>
            <person name="Moore K.A."/>
            <person name="Paszkiewicz K."/>
            <person name="Jones T."/>
            <person name="Grant M."/>
            <person name="Ambacheew D."/>
            <person name="Muzemil S."/>
            <person name="Studholme D.J."/>
        </authorList>
    </citation>
    <scope>NUCLEOTIDE SEQUENCE [LARGE SCALE GENOMIC DNA]</scope>
</reference>
<accession>A0A426YB94</accession>
<comment type="caution">
    <text evidence="2">The sequence shown here is derived from an EMBL/GenBank/DDBJ whole genome shotgun (WGS) entry which is preliminary data.</text>
</comment>
<proteinExistence type="predicted"/>
<name>A0A426YB94_ENSVE</name>
<evidence type="ECO:0000256" key="1">
    <source>
        <dbReference type="SAM" id="MobiDB-lite"/>
    </source>
</evidence>
<organism evidence="2 3">
    <name type="scientific">Ensete ventricosum</name>
    <name type="common">Abyssinian banana</name>
    <name type="synonym">Musa ensete</name>
    <dbReference type="NCBI Taxonomy" id="4639"/>
    <lineage>
        <taxon>Eukaryota</taxon>
        <taxon>Viridiplantae</taxon>
        <taxon>Streptophyta</taxon>
        <taxon>Embryophyta</taxon>
        <taxon>Tracheophyta</taxon>
        <taxon>Spermatophyta</taxon>
        <taxon>Magnoliopsida</taxon>
        <taxon>Liliopsida</taxon>
        <taxon>Zingiberales</taxon>
        <taxon>Musaceae</taxon>
        <taxon>Ensete</taxon>
    </lineage>
</organism>
<dbReference type="AlphaFoldDB" id="A0A426YB94"/>
<evidence type="ECO:0000313" key="3">
    <source>
        <dbReference type="Proteomes" id="UP000287651"/>
    </source>
</evidence>
<sequence length="96" mass="10182">MVAPATLDPPLQPTDSAFLFNAHSSTCSRERITEPVTPIDTGKSPPEAAPSSPVIVVLIAATRRISPTAAAAALDPSLHHCHRRPPPPLFLIRAFV</sequence>